<evidence type="ECO:0000313" key="3">
    <source>
        <dbReference type="EMBL" id="SCM55166.1"/>
    </source>
</evidence>
<sequence>MKIFKTILFVLLAVCQTALFAQVKVGDTFSAWSEGYLDIHHINSGRGESLFAILPDGTTLMIDAGEIAPSPRTTEPRPDESRSAGEWIARYLQQMMRPLPEKKIDYLLLTHFHADHMGDVKLARERSKKGDYLLSGITEVGDRIPFRKIVDRNWPHYNWPHQLTGDQNMQNYIRFVKWQVTNGAVAEQFEVGSDRQFTLLYRAEQYPGFEIRNIAANGWVWTGVGDNRHNLFPPMDLIDHDELPGENQCSAAIRISYGKFDYFHGGDIVNAGATGSWRDIETPAGWVTGPVEVCKANHHASHDAMGEPFLKAVRPRVIVMQPWSASHPDHRVLQRMMDQSVYPGERDIFSTNLMEATKTVLGRGTESMKSRQGHVVIRVQPGGDYFTVFILDDSAESYAIKSIHGPYECR</sequence>
<dbReference type="Proteomes" id="UP000178485">
    <property type="component" value="Chromosome i"/>
</dbReference>
<dbReference type="InterPro" id="IPR052159">
    <property type="entry name" value="Competence_DNA_uptake"/>
</dbReference>
<dbReference type="InterPro" id="IPR036866">
    <property type="entry name" value="RibonucZ/Hydroxyglut_hydro"/>
</dbReference>
<keyword evidence="1" id="KW-0732">Signal</keyword>
<reference evidence="3 4" key="1">
    <citation type="submission" date="2016-08" db="EMBL/GenBank/DDBJ databases">
        <authorList>
            <person name="Seilhamer J.J."/>
        </authorList>
    </citation>
    <scope>NUCLEOTIDE SEQUENCE [LARGE SCALE GENOMIC DNA]</scope>
    <source>
        <strain evidence="3">ING2-E5A</strain>
    </source>
</reference>
<dbReference type="STRING" id="1642646.ING2E5A_0081"/>
<evidence type="ECO:0000313" key="4">
    <source>
        <dbReference type="Proteomes" id="UP000178485"/>
    </source>
</evidence>
<feature type="domain" description="Metallo-beta-lactamase" evidence="2">
    <location>
        <begin position="56"/>
        <end position="136"/>
    </location>
</feature>
<dbReference type="PANTHER" id="PTHR30619">
    <property type="entry name" value="DNA INTERNALIZATION/COMPETENCE PROTEIN COMEC/REC2"/>
    <property type="match status" value="1"/>
</dbReference>
<dbReference type="Pfam" id="PF00753">
    <property type="entry name" value="Lactamase_B"/>
    <property type="match status" value="1"/>
</dbReference>
<dbReference type="Gene3D" id="3.60.15.10">
    <property type="entry name" value="Ribonuclease Z/Hydroxyacylglutathione hydrolase-like"/>
    <property type="match status" value="1"/>
</dbReference>
<gene>
    <name evidence="3" type="ORF">ING2E5A_0081</name>
</gene>
<dbReference type="InterPro" id="IPR001279">
    <property type="entry name" value="Metallo-B-lactamas"/>
</dbReference>
<accession>A0A1G4G352</accession>
<keyword evidence="4" id="KW-1185">Reference proteome</keyword>
<organism evidence="3 4">
    <name type="scientific">Petrimonas mucosa</name>
    <dbReference type="NCBI Taxonomy" id="1642646"/>
    <lineage>
        <taxon>Bacteria</taxon>
        <taxon>Pseudomonadati</taxon>
        <taxon>Bacteroidota</taxon>
        <taxon>Bacteroidia</taxon>
        <taxon>Bacteroidales</taxon>
        <taxon>Dysgonomonadaceae</taxon>
        <taxon>Petrimonas</taxon>
    </lineage>
</organism>
<evidence type="ECO:0000256" key="1">
    <source>
        <dbReference type="SAM" id="SignalP"/>
    </source>
</evidence>
<feature type="chain" id="PRO_5009603718" description="Metallo-beta-lactamase domain-containing protein" evidence="1">
    <location>
        <begin position="22"/>
        <end position="410"/>
    </location>
</feature>
<dbReference type="EMBL" id="LT608328">
    <property type="protein sequence ID" value="SCM55166.1"/>
    <property type="molecule type" value="Genomic_DNA"/>
</dbReference>
<dbReference type="KEGG" id="pmuc:ING2E5A_0081"/>
<dbReference type="PANTHER" id="PTHR30619:SF1">
    <property type="entry name" value="RECOMBINATION PROTEIN 2"/>
    <property type="match status" value="1"/>
</dbReference>
<feature type="signal peptide" evidence="1">
    <location>
        <begin position="1"/>
        <end position="21"/>
    </location>
</feature>
<protein>
    <recommendedName>
        <fullName evidence="2">Metallo-beta-lactamase domain-containing protein</fullName>
    </recommendedName>
</protein>
<evidence type="ECO:0000259" key="2">
    <source>
        <dbReference type="Pfam" id="PF00753"/>
    </source>
</evidence>
<name>A0A1G4G352_9BACT</name>
<proteinExistence type="predicted"/>
<dbReference type="AlphaFoldDB" id="A0A1G4G352"/>
<dbReference type="SUPFAM" id="SSF56281">
    <property type="entry name" value="Metallo-hydrolase/oxidoreductase"/>
    <property type="match status" value="1"/>
</dbReference>
<dbReference type="RefSeq" id="WP_071135700.1">
    <property type="nucleotide sequence ID" value="NZ_LT608328.1"/>
</dbReference>